<evidence type="ECO:0000259" key="1">
    <source>
        <dbReference type="Pfam" id="PF01965"/>
    </source>
</evidence>
<organism evidence="2 3">
    <name type="scientific">Metarhizium robertsii</name>
    <dbReference type="NCBI Taxonomy" id="568076"/>
    <lineage>
        <taxon>Eukaryota</taxon>
        <taxon>Fungi</taxon>
        <taxon>Dikarya</taxon>
        <taxon>Ascomycota</taxon>
        <taxon>Pezizomycotina</taxon>
        <taxon>Sordariomycetes</taxon>
        <taxon>Hypocreomycetidae</taxon>
        <taxon>Hypocreales</taxon>
        <taxon>Clavicipitaceae</taxon>
        <taxon>Metarhizium</taxon>
    </lineage>
</organism>
<dbReference type="eggNOG" id="ENOG502S8W8">
    <property type="taxonomic scope" value="Eukaryota"/>
</dbReference>
<feature type="domain" description="DJ-1/PfpI" evidence="1">
    <location>
        <begin position="7"/>
        <end position="155"/>
    </location>
</feature>
<protein>
    <submittedName>
        <fullName evidence="2">DUF4066 domain protein</fullName>
    </submittedName>
</protein>
<dbReference type="SUPFAM" id="SSF52317">
    <property type="entry name" value="Class I glutamine amidotransferase-like"/>
    <property type="match status" value="1"/>
</dbReference>
<dbReference type="InterPro" id="IPR029062">
    <property type="entry name" value="Class_I_gatase-like"/>
</dbReference>
<dbReference type="AlphaFoldDB" id="A0A014QPN9"/>
<dbReference type="Proteomes" id="UP000030151">
    <property type="component" value="Unassembled WGS sequence"/>
</dbReference>
<dbReference type="PANTHER" id="PTHR43130">
    <property type="entry name" value="ARAC-FAMILY TRANSCRIPTIONAL REGULATOR"/>
    <property type="match status" value="1"/>
</dbReference>
<evidence type="ECO:0000313" key="3">
    <source>
        <dbReference type="Proteomes" id="UP000030151"/>
    </source>
</evidence>
<dbReference type="Pfam" id="PF01965">
    <property type="entry name" value="DJ-1_PfpI"/>
    <property type="match status" value="1"/>
</dbReference>
<dbReference type="PANTHER" id="PTHR43130:SF3">
    <property type="entry name" value="HTH-TYPE TRANSCRIPTIONAL REGULATOR RV1931C"/>
    <property type="match status" value="1"/>
</dbReference>
<accession>A0A014QPN9</accession>
<name>A0A014QPN9_9HYPO</name>
<evidence type="ECO:0000313" key="2">
    <source>
        <dbReference type="EMBL" id="EXU94605.1"/>
    </source>
</evidence>
<dbReference type="EMBL" id="JELW01000217">
    <property type="protein sequence ID" value="EXU94605.1"/>
    <property type="molecule type" value="Genomic_DNA"/>
</dbReference>
<dbReference type="Gene3D" id="3.40.50.880">
    <property type="match status" value="1"/>
</dbReference>
<comment type="caution">
    <text evidence="2">The sequence shown here is derived from an EMBL/GenBank/DDBJ whole genome shotgun (WGS) entry which is preliminary data.</text>
</comment>
<proteinExistence type="predicted"/>
<gene>
    <name evidence="2" type="ORF">X797_012321</name>
</gene>
<reference evidence="2 3" key="1">
    <citation type="submission" date="2014-02" db="EMBL/GenBank/DDBJ databases">
        <title>The genome sequence of the entomopathogenic fungus Metarhizium robertsii ARSEF 2575.</title>
        <authorList>
            <person name="Giuliano Garisto Donzelli B."/>
            <person name="Roe B.A."/>
            <person name="Macmil S.L."/>
            <person name="Krasnoff S.B."/>
            <person name="Gibson D.M."/>
        </authorList>
    </citation>
    <scope>NUCLEOTIDE SEQUENCE [LARGE SCALE GENOMIC DNA]</scope>
    <source>
        <strain evidence="2 3">ARSEF 2575</strain>
    </source>
</reference>
<sequence>MPSMATRKVLMVLFDGFNTMDMNGPYEIFRMSGNRDVFTVTVAAETEITTSFEGVHIKRDVALSQTLIQSLCDVDILVVPGGPTELVERQASNAGGFMKLIATFNELPPRAGRLPRILLSICTGAIFLGRMGIFLGRQCTTHWGAYKNLEKTNMNAAMGHGVAGEVIPARYVDSGLNEYGTRIISSGGVSCGMDASLYVVKLHGGEGMACATAEKLDYKWRESEGIVVAP</sequence>
<dbReference type="HOGENOM" id="CLU_000445_44_1_1"/>
<dbReference type="InterPro" id="IPR052158">
    <property type="entry name" value="INH-QAR"/>
</dbReference>
<dbReference type="InterPro" id="IPR002818">
    <property type="entry name" value="DJ-1/PfpI"/>
</dbReference>